<evidence type="ECO:0000256" key="2">
    <source>
        <dbReference type="ARBA" id="ARBA00023125"/>
    </source>
</evidence>
<dbReference type="InterPro" id="IPR036388">
    <property type="entry name" value="WH-like_DNA-bd_sf"/>
</dbReference>
<evidence type="ECO:0000313" key="6">
    <source>
        <dbReference type="EMBL" id="GAA6146373.1"/>
    </source>
</evidence>
<accession>A0ABQ0A1U8</accession>
<proteinExistence type="predicted"/>
<name>A0ABQ0A1U8_9GAMM</name>
<evidence type="ECO:0000259" key="4">
    <source>
        <dbReference type="PROSITE" id="PS50043"/>
    </source>
</evidence>
<protein>
    <submittedName>
        <fullName evidence="6">Response regulator transcription factor</fullName>
    </submittedName>
</protein>
<gene>
    <name evidence="6" type="ORF">NBRC116585_24910</name>
</gene>
<dbReference type="SMART" id="SM00448">
    <property type="entry name" value="REC"/>
    <property type="match status" value="1"/>
</dbReference>
<dbReference type="InterPro" id="IPR011006">
    <property type="entry name" value="CheY-like_superfamily"/>
</dbReference>
<comment type="caution">
    <text evidence="6">The sequence shown here is derived from an EMBL/GenBank/DDBJ whole genome shotgun (WGS) entry which is preliminary data.</text>
</comment>
<dbReference type="PROSITE" id="PS50110">
    <property type="entry name" value="RESPONSE_REGULATORY"/>
    <property type="match status" value="1"/>
</dbReference>
<dbReference type="InterPro" id="IPR058245">
    <property type="entry name" value="NreC/VraR/RcsB-like_REC"/>
</dbReference>
<dbReference type="PANTHER" id="PTHR43214:SF42">
    <property type="entry name" value="TRANSCRIPTIONAL REGULATORY PROTEIN DESR"/>
    <property type="match status" value="1"/>
</dbReference>
<reference evidence="6 7" key="1">
    <citation type="submission" date="2024-04" db="EMBL/GenBank/DDBJ databases">
        <title>Draft genome sequence of Thalassolituus maritimus NBRC 116585.</title>
        <authorList>
            <person name="Miyakawa T."/>
            <person name="Kusuya Y."/>
            <person name="Miura T."/>
        </authorList>
    </citation>
    <scope>NUCLEOTIDE SEQUENCE [LARGE SCALE GENOMIC DNA]</scope>
    <source>
        <strain evidence="6 7">5NW40-0001</strain>
    </source>
</reference>
<dbReference type="InterPro" id="IPR000792">
    <property type="entry name" value="Tscrpt_reg_LuxR_C"/>
</dbReference>
<feature type="domain" description="Response regulatory" evidence="5">
    <location>
        <begin position="4"/>
        <end position="120"/>
    </location>
</feature>
<evidence type="ECO:0000256" key="3">
    <source>
        <dbReference type="PROSITE-ProRule" id="PRU00169"/>
    </source>
</evidence>
<feature type="domain" description="HTH luxR-type" evidence="4">
    <location>
        <begin position="130"/>
        <end position="195"/>
    </location>
</feature>
<dbReference type="EMBL" id="BAABWH010000007">
    <property type="protein sequence ID" value="GAA6146373.1"/>
    <property type="molecule type" value="Genomic_DNA"/>
</dbReference>
<keyword evidence="2" id="KW-0238">DNA-binding</keyword>
<organism evidence="6 7">
    <name type="scientific">Thalassolituus maritimus</name>
    <dbReference type="NCBI Taxonomy" id="484498"/>
    <lineage>
        <taxon>Bacteria</taxon>
        <taxon>Pseudomonadati</taxon>
        <taxon>Pseudomonadota</taxon>
        <taxon>Gammaproteobacteria</taxon>
        <taxon>Oceanospirillales</taxon>
        <taxon>Oceanospirillaceae</taxon>
        <taxon>Thalassolituus</taxon>
    </lineage>
</organism>
<dbReference type="Pfam" id="PF00196">
    <property type="entry name" value="GerE"/>
    <property type="match status" value="1"/>
</dbReference>
<dbReference type="PROSITE" id="PS50043">
    <property type="entry name" value="HTH_LUXR_2"/>
    <property type="match status" value="1"/>
</dbReference>
<sequence length="197" mass="21825">MTARVMLVDDQELVLHGIASLIATDSTIDIVGTFTSGQACLDELSLGTHPDVILLDVNMPELRGPEVCKRIQEICDKPVIFLTTFNDNTVYRQNYDLRVAGLLSKNISKEKLIESIHKVAKGETLHSDLTSLTPNFLTPREAAIARDLMRGLTTKEIAQTQSLSPGTVRNYLSNLFGKLDVRNRSEALVKLSERGFL</sequence>
<feature type="modified residue" description="4-aspartylphosphate" evidence="3">
    <location>
        <position position="56"/>
    </location>
</feature>
<dbReference type="PRINTS" id="PR00038">
    <property type="entry name" value="HTHLUXR"/>
</dbReference>
<dbReference type="Gene3D" id="1.10.10.10">
    <property type="entry name" value="Winged helix-like DNA-binding domain superfamily/Winged helix DNA-binding domain"/>
    <property type="match status" value="1"/>
</dbReference>
<dbReference type="InterPro" id="IPR001789">
    <property type="entry name" value="Sig_transdc_resp-reg_receiver"/>
</dbReference>
<evidence type="ECO:0000259" key="5">
    <source>
        <dbReference type="PROSITE" id="PS50110"/>
    </source>
</evidence>
<keyword evidence="7" id="KW-1185">Reference proteome</keyword>
<dbReference type="CDD" id="cd17535">
    <property type="entry name" value="REC_NarL-like"/>
    <property type="match status" value="1"/>
</dbReference>
<evidence type="ECO:0000256" key="1">
    <source>
        <dbReference type="ARBA" id="ARBA00022553"/>
    </source>
</evidence>
<evidence type="ECO:0000313" key="7">
    <source>
        <dbReference type="Proteomes" id="UP001481413"/>
    </source>
</evidence>
<dbReference type="Proteomes" id="UP001481413">
    <property type="component" value="Unassembled WGS sequence"/>
</dbReference>
<dbReference type="CDD" id="cd06170">
    <property type="entry name" value="LuxR_C_like"/>
    <property type="match status" value="1"/>
</dbReference>
<dbReference type="SUPFAM" id="SSF46894">
    <property type="entry name" value="C-terminal effector domain of the bipartite response regulators"/>
    <property type="match status" value="1"/>
</dbReference>
<dbReference type="PANTHER" id="PTHR43214">
    <property type="entry name" value="TWO-COMPONENT RESPONSE REGULATOR"/>
    <property type="match status" value="1"/>
</dbReference>
<dbReference type="SUPFAM" id="SSF52172">
    <property type="entry name" value="CheY-like"/>
    <property type="match status" value="1"/>
</dbReference>
<keyword evidence="1 3" id="KW-0597">Phosphoprotein</keyword>
<dbReference type="Pfam" id="PF00072">
    <property type="entry name" value="Response_reg"/>
    <property type="match status" value="1"/>
</dbReference>
<dbReference type="InterPro" id="IPR039420">
    <property type="entry name" value="WalR-like"/>
</dbReference>
<dbReference type="InterPro" id="IPR016032">
    <property type="entry name" value="Sig_transdc_resp-reg_C-effctor"/>
</dbReference>
<dbReference type="RefSeq" id="WP_353295594.1">
    <property type="nucleotide sequence ID" value="NZ_BAABWH010000007.1"/>
</dbReference>
<dbReference type="SMART" id="SM00421">
    <property type="entry name" value="HTH_LUXR"/>
    <property type="match status" value="1"/>
</dbReference>
<dbReference type="Gene3D" id="3.40.50.2300">
    <property type="match status" value="1"/>
</dbReference>